<evidence type="ECO:0000313" key="2">
    <source>
        <dbReference type="EMBL" id="KAK3910613.1"/>
    </source>
</evidence>
<comment type="caution">
    <text evidence="2">The sequence shown here is derived from an EMBL/GenBank/DDBJ whole genome shotgun (WGS) entry which is preliminary data.</text>
</comment>
<dbReference type="CDD" id="cd00167">
    <property type="entry name" value="SANT"/>
    <property type="match status" value="1"/>
</dbReference>
<name>A0AAE1GXF3_9NEOP</name>
<organism evidence="2 3">
    <name type="scientific">Frankliniella fusca</name>
    <dbReference type="NCBI Taxonomy" id="407009"/>
    <lineage>
        <taxon>Eukaryota</taxon>
        <taxon>Metazoa</taxon>
        <taxon>Ecdysozoa</taxon>
        <taxon>Arthropoda</taxon>
        <taxon>Hexapoda</taxon>
        <taxon>Insecta</taxon>
        <taxon>Pterygota</taxon>
        <taxon>Neoptera</taxon>
        <taxon>Paraneoptera</taxon>
        <taxon>Thysanoptera</taxon>
        <taxon>Terebrantia</taxon>
        <taxon>Thripoidea</taxon>
        <taxon>Thripidae</taxon>
        <taxon>Frankliniella</taxon>
    </lineage>
</organism>
<feature type="domain" description="Myb-like" evidence="1">
    <location>
        <begin position="23"/>
        <end position="72"/>
    </location>
</feature>
<dbReference type="Proteomes" id="UP001219518">
    <property type="component" value="Unassembled WGS sequence"/>
</dbReference>
<reference evidence="2" key="1">
    <citation type="submission" date="2021-07" db="EMBL/GenBank/DDBJ databases">
        <authorList>
            <person name="Catto M.A."/>
            <person name="Jacobson A."/>
            <person name="Kennedy G."/>
            <person name="Labadie P."/>
            <person name="Hunt B.G."/>
            <person name="Srinivasan R."/>
        </authorList>
    </citation>
    <scope>NUCLEOTIDE SEQUENCE</scope>
    <source>
        <strain evidence="2">PL_HMW_Pooled</strain>
        <tissue evidence="2">Head</tissue>
    </source>
</reference>
<proteinExistence type="predicted"/>
<dbReference type="EMBL" id="JAHWGI010000182">
    <property type="protein sequence ID" value="KAK3910613.1"/>
    <property type="molecule type" value="Genomic_DNA"/>
</dbReference>
<dbReference type="InterPro" id="IPR001005">
    <property type="entry name" value="SANT/Myb"/>
</dbReference>
<dbReference type="SMART" id="SM00717">
    <property type="entry name" value="SANT"/>
    <property type="match status" value="1"/>
</dbReference>
<evidence type="ECO:0000259" key="1">
    <source>
        <dbReference type="SMART" id="SM00717"/>
    </source>
</evidence>
<sequence>MSRKRVREARARIFDEDLPNKQARGEFTDIEDTQLLSALLQHGPLDMVKLREAIPTRNDYQIKQRLSVLQKKAQQSLITVRKECENGTVKYEPREKVALDKWIDHLLELQDKAQIESGFQEELPVRMLAWVFGLIAKYEDHPDPKECGGVNLENVYEFLEKMMMGLPSKDLRNPDARFLIQGLQRLSSLLASEEVEGEKGFIMCGKTQWRSKGQRPRTYSKVAENNSSDLSDEILQYLDTDKCNPFKIPVDKLKKVMNLDVDLS</sequence>
<protein>
    <submittedName>
        <fullName evidence="2">snRNA-activating protein complex subunit 4-like protein</fullName>
    </submittedName>
</protein>
<evidence type="ECO:0000313" key="3">
    <source>
        <dbReference type="Proteomes" id="UP001219518"/>
    </source>
</evidence>
<gene>
    <name evidence="2" type="ORF">KUF71_020427</name>
</gene>
<reference evidence="2" key="2">
    <citation type="journal article" date="2023" name="BMC Genomics">
        <title>Pest status, molecular evolution, and epigenetic factors derived from the genome assembly of Frankliniella fusca, a thysanopteran phytovirus vector.</title>
        <authorList>
            <person name="Catto M.A."/>
            <person name="Labadie P.E."/>
            <person name="Jacobson A.L."/>
            <person name="Kennedy G.G."/>
            <person name="Srinivasan R."/>
            <person name="Hunt B.G."/>
        </authorList>
    </citation>
    <scope>NUCLEOTIDE SEQUENCE</scope>
    <source>
        <strain evidence="2">PL_HMW_Pooled</strain>
    </source>
</reference>
<accession>A0AAE1GXF3</accession>
<keyword evidence="3" id="KW-1185">Reference proteome</keyword>
<dbReference type="AlphaFoldDB" id="A0AAE1GXF3"/>